<dbReference type="AlphaFoldDB" id="A0A1I5R726"/>
<dbReference type="RefSeq" id="WP_143090104.1">
    <property type="nucleotide sequence ID" value="NZ_FOXP01000003.1"/>
</dbReference>
<evidence type="ECO:0000313" key="2">
    <source>
        <dbReference type="Proteomes" id="UP000199586"/>
    </source>
</evidence>
<name>A0A1I5R726_9SPHN</name>
<dbReference type="Proteomes" id="UP000199586">
    <property type="component" value="Unassembled WGS sequence"/>
</dbReference>
<organism evidence="1 2">
    <name type="scientific">Sphingomonas rubra</name>
    <dbReference type="NCBI Taxonomy" id="634430"/>
    <lineage>
        <taxon>Bacteria</taxon>
        <taxon>Pseudomonadati</taxon>
        <taxon>Pseudomonadota</taxon>
        <taxon>Alphaproteobacteria</taxon>
        <taxon>Sphingomonadales</taxon>
        <taxon>Sphingomonadaceae</taxon>
        <taxon>Sphingomonas</taxon>
    </lineage>
</organism>
<reference evidence="2" key="1">
    <citation type="submission" date="2016-10" db="EMBL/GenBank/DDBJ databases">
        <authorList>
            <person name="Varghese N."/>
            <person name="Submissions S."/>
        </authorList>
    </citation>
    <scope>NUCLEOTIDE SEQUENCE [LARGE SCALE GENOMIC DNA]</scope>
    <source>
        <strain evidence="2">CGMCC 1.9113</strain>
    </source>
</reference>
<sequence length="81" mass="9322">MRPLMPISVYQRSSPLSYKRSFWYKVATRSPALFLIAAQSETIDALRFVPGVNESSNRELSRGSRNFLTEVSLNLRRRTIS</sequence>
<protein>
    <submittedName>
        <fullName evidence="1">Uncharacterized protein</fullName>
    </submittedName>
</protein>
<proteinExistence type="predicted"/>
<keyword evidence="2" id="KW-1185">Reference proteome</keyword>
<gene>
    <name evidence="1" type="ORF">SAMN04488241_10345</name>
</gene>
<evidence type="ECO:0000313" key="1">
    <source>
        <dbReference type="EMBL" id="SFP54329.1"/>
    </source>
</evidence>
<dbReference type="EMBL" id="FOXP01000003">
    <property type="protein sequence ID" value="SFP54329.1"/>
    <property type="molecule type" value="Genomic_DNA"/>
</dbReference>
<accession>A0A1I5R726</accession>